<feature type="domain" description="T6SS Phospholipase effector Tle1-like catalytic" evidence="3">
    <location>
        <begin position="94"/>
        <end position="396"/>
    </location>
</feature>
<evidence type="ECO:0000259" key="3">
    <source>
        <dbReference type="Pfam" id="PF09994"/>
    </source>
</evidence>
<dbReference type="InterPro" id="IPR036322">
    <property type="entry name" value="WD40_repeat_dom_sf"/>
</dbReference>
<organism evidence="4 5">
    <name type="scientific">Moniliophthora roreri</name>
    <name type="common">Frosty pod rot fungus</name>
    <name type="synonym">Monilia roreri</name>
    <dbReference type="NCBI Taxonomy" id="221103"/>
    <lineage>
        <taxon>Eukaryota</taxon>
        <taxon>Fungi</taxon>
        <taxon>Dikarya</taxon>
        <taxon>Basidiomycota</taxon>
        <taxon>Agaricomycotina</taxon>
        <taxon>Agaricomycetes</taxon>
        <taxon>Agaricomycetidae</taxon>
        <taxon>Agaricales</taxon>
        <taxon>Marasmiineae</taxon>
        <taxon>Marasmiaceae</taxon>
        <taxon>Moniliophthora</taxon>
    </lineage>
</organism>
<comment type="caution">
    <text evidence="4">The sequence shown here is derived from an EMBL/GenBank/DDBJ whole genome shotgun (WGS) entry which is preliminary data.</text>
</comment>
<dbReference type="InterPro" id="IPR018712">
    <property type="entry name" value="Tle1-like_cat"/>
</dbReference>
<sequence>MHQSRSFDTESATSSSTQSYQAGRQMDSPGVETIHRPSHRLGSHQSQYIPHPVTLSTRHRSVHQPNSAGVATPSEELQDTEEVPTQCHSHSKGRNLVVCIDGTSNRFSRKNTNVVELYSRLLQDERQLTFYNSGIGTYANPSRKSLSHYKQVILHKLDLAFAWRFERILLSAYRWLSERYEHGDRIFLFGFSRGAYQVRALSAMIEKVGLIHRGNEDQIPFAYELYCASSDNTITPTQIVPSHYLDKQDAIRAQTSVEPCTGHLLDQDNQQLENDMASCFKRTFSVKDVKVHFIGAWDTVSSVGLARSKKDLPLTTSGMKHVCYFRHALALDERRVKFLPEFARGGTAPCPKDCQGEMPHTKEVWFAGTHSDIGGGNTENTGLDINGPSLRWMVREAKKAGLRMEPFFDWGNIQKVGHIHESLSVIWRPLEYFPLRRLSYGHCPDSLTRRPHLGARRDILDGQLIHQSVYWATDPQYKNRLPSRWQDQDKTIQIEPDTTDQATFRLSSIVDELCQTNKKRKREIIFRRIKTMLNDIEDIEDLAYGDHYQSLFRSLDIIKRNDPNLIQTRATMSVINVILEEAPSLRKGNLRSMPPVIQNLLKRADSVEIAKLFLSRRCSPILGVWSQHNPVCSVAVSPKGKDIAWVDDRTIIVADLKTLKPYHPRLRGHTGSVTCIAFSPDGTKLLSGSIDAKVVLYQLEDGTYSEICRAYQKPVSTVAFDSTGKHALSASQDGIACLSCCAPPTMKDVQRYDPSGGAIQAAAFSPDDSMVVIASENKSLSVFETISGEQRLYLTPYAFSPITCIGFLPEKDPTMITGTLSGDVHSLYFTSEWNASRFDLGANRRSDHIVSLAVSSDGSFVAQCEPHYLTVLDGTRECVMELESHSPFLCATFSPKHPSLLIVGQKDGIAFVDVMGGDGDFILGLLKEEGPETPFCNPEGMSLGTPIDICFQAGRRQDEG</sequence>
<evidence type="ECO:0000256" key="2">
    <source>
        <dbReference type="SAM" id="MobiDB-lite"/>
    </source>
</evidence>
<dbReference type="EMBL" id="LATX01002348">
    <property type="protein sequence ID" value="KTB31189.1"/>
    <property type="molecule type" value="Genomic_DNA"/>
</dbReference>
<dbReference type="Proteomes" id="UP000054988">
    <property type="component" value="Unassembled WGS sequence"/>
</dbReference>
<reference evidence="4 5" key="1">
    <citation type="submission" date="2015-12" db="EMBL/GenBank/DDBJ databases">
        <title>Draft genome sequence of Moniliophthora roreri, the causal agent of frosty pod rot of cacao.</title>
        <authorList>
            <person name="Aime M.C."/>
            <person name="Diaz-Valderrama J.R."/>
            <person name="Kijpornyongpan T."/>
            <person name="Phillips-Mora W."/>
        </authorList>
    </citation>
    <scope>NUCLEOTIDE SEQUENCE [LARGE SCALE GENOMIC DNA]</scope>
    <source>
        <strain evidence="4 5">MCA 2952</strain>
    </source>
</reference>
<accession>A0A0W0F4D4</accession>
<dbReference type="InterPro" id="IPR015943">
    <property type="entry name" value="WD40/YVTN_repeat-like_dom_sf"/>
</dbReference>
<dbReference type="PROSITE" id="PS50082">
    <property type="entry name" value="WD_REPEATS_2"/>
    <property type="match status" value="1"/>
</dbReference>
<keyword evidence="1" id="KW-0853">WD repeat</keyword>
<dbReference type="InterPro" id="IPR001680">
    <property type="entry name" value="WD40_rpt"/>
</dbReference>
<dbReference type="Pfam" id="PF09994">
    <property type="entry name" value="T6SS_Tle1-like_cat"/>
    <property type="match status" value="1"/>
</dbReference>
<dbReference type="SUPFAM" id="SSF50978">
    <property type="entry name" value="WD40 repeat-like"/>
    <property type="match status" value="1"/>
</dbReference>
<feature type="region of interest" description="Disordered" evidence="2">
    <location>
        <begin position="1"/>
        <end position="89"/>
    </location>
</feature>
<name>A0A0W0F4D4_MONRR</name>
<gene>
    <name evidence="4" type="ORF">WG66_16251</name>
</gene>
<dbReference type="Gene3D" id="2.130.10.10">
    <property type="entry name" value="YVTN repeat-like/Quinoprotein amine dehydrogenase"/>
    <property type="match status" value="2"/>
</dbReference>
<dbReference type="eggNOG" id="ENOG502QVC6">
    <property type="taxonomic scope" value="Eukaryota"/>
</dbReference>
<feature type="repeat" description="WD" evidence="1">
    <location>
        <begin position="666"/>
        <end position="707"/>
    </location>
</feature>
<evidence type="ECO:0000313" key="5">
    <source>
        <dbReference type="Proteomes" id="UP000054988"/>
    </source>
</evidence>
<protein>
    <submittedName>
        <fullName evidence="4">Putative WD40 repeat-like protein</fullName>
    </submittedName>
</protein>
<dbReference type="InterPro" id="IPR029058">
    <property type="entry name" value="AB_hydrolase_fold"/>
</dbReference>
<dbReference type="PROSITE" id="PS50294">
    <property type="entry name" value="WD_REPEATS_REGION"/>
    <property type="match status" value="1"/>
</dbReference>
<evidence type="ECO:0000256" key="1">
    <source>
        <dbReference type="PROSITE-ProRule" id="PRU00221"/>
    </source>
</evidence>
<dbReference type="SMART" id="SM00320">
    <property type="entry name" value="WD40"/>
    <property type="match status" value="5"/>
</dbReference>
<feature type="compositionally biased region" description="Low complexity" evidence="2">
    <location>
        <begin position="11"/>
        <end position="22"/>
    </location>
</feature>
<dbReference type="PANTHER" id="PTHR33840:SF1">
    <property type="entry name" value="TLE1 PHOSPHOLIPASE DOMAIN-CONTAINING PROTEIN"/>
    <property type="match status" value="1"/>
</dbReference>
<evidence type="ECO:0000313" key="4">
    <source>
        <dbReference type="EMBL" id="KTB31189.1"/>
    </source>
</evidence>
<proteinExistence type="predicted"/>
<dbReference type="Pfam" id="PF00400">
    <property type="entry name" value="WD40"/>
    <property type="match status" value="2"/>
</dbReference>
<dbReference type="PANTHER" id="PTHR33840">
    <property type="match status" value="1"/>
</dbReference>
<dbReference type="AlphaFoldDB" id="A0A0W0F4D4"/>
<dbReference type="SUPFAM" id="SSF53474">
    <property type="entry name" value="alpha/beta-Hydrolases"/>
    <property type="match status" value="1"/>
</dbReference>